<gene>
    <name evidence="1" type="ORF">VAZ01S_017_00380</name>
</gene>
<dbReference type="AlphaFoldDB" id="U3C943"/>
<dbReference type="RefSeq" id="WP_021708721.1">
    <property type="nucleotide sequence ID" value="NZ_BAOB01000419.1"/>
</dbReference>
<name>U3C943_9VIBR</name>
<keyword evidence="2" id="KW-1185">Reference proteome</keyword>
<protein>
    <recommendedName>
        <fullName evidence="3">Phage tail protein</fullName>
    </recommendedName>
</protein>
<dbReference type="eggNOG" id="ENOG5032SH8">
    <property type="taxonomic scope" value="Bacteria"/>
</dbReference>
<proteinExistence type="predicted"/>
<evidence type="ECO:0008006" key="3">
    <source>
        <dbReference type="Google" id="ProtNLM"/>
    </source>
</evidence>
<evidence type="ECO:0000313" key="2">
    <source>
        <dbReference type="Proteomes" id="UP000016567"/>
    </source>
</evidence>
<evidence type="ECO:0000313" key="1">
    <source>
        <dbReference type="EMBL" id="GAD74943.1"/>
    </source>
</evidence>
<dbReference type="EMBL" id="BATL01000017">
    <property type="protein sequence ID" value="GAD74943.1"/>
    <property type="molecule type" value="Genomic_DNA"/>
</dbReference>
<comment type="caution">
    <text evidence="1">The sequence shown here is derived from an EMBL/GenBank/DDBJ whole genome shotgun (WGS) entry which is preliminary data.</text>
</comment>
<organism evidence="1 2">
    <name type="scientific">Vibrio azureus NBRC 104587</name>
    <dbReference type="NCBI Taxonomy" id="1219077"/>
    <lineage>
        <taxon>Bacteria</taxon>
        <taxon>Pseudomonadati</taxon>
        <taxon>Pseudomonadota</taxon>
        <taxon>Gammaproteobacteria</taxon>
        <taxon>Vibrionales</taxon>
        <taxon>Vibrionaceae</taxon>
        <taxon>Vibrio</taxon>
    </lineage>
</organism>
<dbReference type="OrthoDB" id="6997766at2"/>
<dbReference type="Proteomes" id="UP000016567">
    <property type="component" value="Unassembled WGS sequence"/>
</dbReference>
<reference evidence="1 2" key="1">
    <citation type="submission" date="2013-09" db="EMBL/GenBank/DDBJ databases">
        <title>Whole genome shotgun sequence of Vibrio azureus NBRC 104587.</title>
        <authorList>
            <person name="Isaki S."/>
            <person name="Hosoyama A."/>
            <person name="Numata M."/>
            <person name="Hashimoto M."/>
            <person name="Hosoyama Y."/>
            <person name="Tsuchikane K."/>
            <person name="Noguchi M."/>
            <person name="Hirakata S."/>
            <person name="Ichikawa N."/>
            <person name="Ohji S."/>
            <person name="Yamazoe A."/>
            <person name="Fujita N."/>
        </authorList>
    </citation>
    <scope>NUCLEOTIDE SEQUENCE [LARGE SCALE GENOMIC DNA]</scope>
    <source>
        <strain evidence="1 2">NBRC 104587</strain>
    </source>
</reference>
<accession>U3C943</accession>
<dbReference type="STRING" id="1219077.VAZ01S_017_00380"/>
<sequence length="265" mass="30372">MSIEQKITDLQTASAEQTAASQALSQEVIEKLGEIDQKFIEAKDSFERWRGQVQAKDIHGQSMYQSMIDLTGLSTDNYYPVWWQFPSNKGGDSRLTISREWAQDQELDPFGERLSVAGLNLQIEGAGHPTLGDADYMTIKRFWQTYRKTVRGLAFGMQCIARPINGLRPMYLGYTDGQIVNHSSRSGCYLRGGLTYHVTKSFQHQLWYSREGGEVSAGTYSNEAFEIDWRVKAYHKDDPFLGPDYDDQIRFLYAMELDKRYVKAQ</sequence>